<dbReference type="EMBL" id="JBEUWX010000001">
    <property type="protein sequence ID" value="MFA9948741.1"/>
    <property type="molecule type" value="Genomic_DNA"/>
</dbReference>
<dbReference type="Proteomes" id="UP001574673">
    <property type="component" value="Unassembled WGS sequence"/>
</dbReference>
<accession>A0ABV4UAA2</accession>
<name>A0ABV4UAA2_9RHOO</name>
<proteinExistence type="predicted"/>
<protein>
    <recommendedName>
        <fullName evidence="4">ASCH domain-containing protein</fullName>
    </recommendedName>
</protein>
<keyword evidence="3" id="KW-1185">Reference proteome</keyword>
<dbReference type="RefSeq" id="WP_418889915.1">
    <property type="nucleotide sequence ID" value="NZ_JBEUWX010000001.1"/>
</dbReference>
<reference evidence="3" key="1">
    <citation type="submission" date="2024-06" db="EMBL/GenBank/DDBJ databases">
        <title>Radixoralia hellwigii gen. nov., sp nov., isolated from a root canal in the human oral cavity.</title>
        <authorList>
            <person name="Bartsch S."/>
            <person name="Wittmer A."/>
            <person name="Schulz A.-K."/>
            <person name="Neumann-Schaal M."/>
            <person name="Wolf J."/>
            <person name="Gronow S."/>
            <person name="Tennert C."/>
            <person name="Haecker G."/>
            <person name="Cieplik F."/>
            <person name="Al-Ahmad A."/>
        </authorList>
    </citation>
    <scope>NUCLEOTIDE SEQUENCE [LARGE SCALE GENOMIC DNA]</scope>
    <source>
        <strain evidence="3">Wk13</strain>
    </source>
</reference>
<comment type="caution">
    <text evidence="1">The sequence shown here is derived from an EMBL/GenBank/DDBJ whole genome shotgun (WGS) entry which is preliminary data.</text>
</comment>
<dbReference type="EMBL" id="JBEUWX010000001">
    <property type="protein sequence ID" value="MFA9949139.1"/>
    <property type="molecule type" value="Genomic_DNA"/>
</dbReference>
<evidence type="ECO:0000313" key="1">
    <source>
        <dbReference type="EMBL" id="MFA9948741.1"/>
    </source>
</evidence>
<evidence type="ECO:0000313" key="3">
    <source>
        <dbReference type="Proteomes" id="UP001574673"/>
    </source>
</evidence>
<reference evidence="1" key="2">
    <citation type="journal article" date="2025" name="Int. J. Syst. Evol. Microbiol.">
        <title>Dentiradicibacter hellwigii gen. nov., sp. nov., isolated from a secondary infected root canal in the human oral cavity.</title>
        <authorList>
            <person name="Bartsch S."/>
            <person name="Wittmer A."/>
            <person name="Weber A.K."/>
            <person name="Neumann-Schaal M."/>
            <person name="Wolf J."/>
            <person name="Gronow S."/>
            <person name="Turnbull J.D."/>
            <person name="Tennert C."/>
            <person name="Hacker G."/>
            <person name="Cieplik F."/>
            <person name="Al-Ahmad A."/>
        </authorList>
    </citation>
    <scope>NUCLEOTIDE SEQUENCE</scope>
    <source>
        <strain evidence="1">Wk13</strain>
    </source>
</reference>
<gene>
    <name evidence="1" type="ORF">ABCS64_00105</name>
    <name evidence="2" type="ORF">ABCS64_02140</name>
</gene>
<organism evidence="1 3">
    <name type="scientific">Dentiradicibacter hellwigii</name>
    <dbReference type="NCBI Taxonomy" id="3149053"/>
    <lineage>
        <taxon>Bacteria</taxon>
        <taxon>Pseudomonadati</taxon>
        <taxon>Pseudomonadota</taxon>
        <taxon>Betaproteobacteria</taxon>
        <taxon>Rhodocyclales</taxon>
        <taxon>Rhodocyclaceae</taxon>
        <taxon>Dentiradicibacter</taxon>
    </lineage>
</organism>
<sequence>MQERPILFSAPMVRAILGGHKTQTRRPVKPMKHPYGEWLSVEEVVGEIKAGTGAVNCPLGRKGDRLWVREAFHSYHWDVPRVVYRADGEHRRVRTQFMTYEVGRWTPSIHMPRWASRISLEITGVRIEHLQDISAADCLAEGVAPTDDPVAEYRSFWEALYGAGSWAANPHVFVIEFVRV</sequence>
<evidence type="ECO:0000313" key="2">
    <source>
        <dbReference type="EMBL" id="MFA9949139.1"/>
    </source>
</evidence>
<evidence type="ECO:0008006" key="4">
    <source>
        <dbReference type="Google" id="ProtNLM"/>
    </source>
</evidence>